<protein>
    <submittedName>
        <fullName evidence="2">Helix-turn-helix domain-containing protein</fullName>
    </submittedName>
</protein>
<dbReference type="RefSeq" id="WP_041724540.1">
    <property type="nucleotide sequence ID" value="NZ_CP039901.1"/>
</dbReference>
<dbReference type="Proteomes" id="UP000298579">
    <property type="component" value="Plasmid pAtCFBP5877c"/>
</dbReference>
<evidence type="ECO:0000313" key="3">
    <source>
        <dbReference type="Proteomes" id="UP000298579"/>
    </source>
</evidence>
<dbReference type="AlphaFoldDB" id="A0AAE6BHH3"/>
<dbReference type="InterPro" id="IPR010982">
    <property type="entry name" value="Lambda_DNA-bd_dom_sf"/>
</dbReference>
<dbReference type="Gene3D" id="1.10.260.40">
    <property type="entry name" value="lambda repressor-like DNA-binding domains"/>
    <property type="match status" value="1"/>
</dbReference>
<dbReference type="InterPro" id="IPR001387">
    <property type="entry name" value="Cro/C1-type_HTH"/>
</dbReference>
<proteinExistence type="predicted"/>
<dbReference type="Pfam" id="PF01381">
    <property type="entry name" value="HTH_3"/>
    <property type="match status" value="1"/>
</dbReference>
<dbReference type="SMART" id="SM00530">
    <property type="entry name" value="HTH_XRE"/>
    <property type="match status" value="1"/>
</dbReference>
<dbReference type="PROSITE" id="PS50943">
    <property type="entry name" value="HTH_CROC1"/>
    <property type="match status" value="1"/>
</dbReference>
<name>A0AAE6BHH3_AGRTU</name>
<keyword evidence="2" id="KW-0614">Plasmid</keyword>
<dbReference type="EMBL" id="CP039901">
    <property type="protein sequence ID" value="QCL82916.1"/>
    <property type="molecule type" value="Genomic_DNA"/>
</dbReference>
<evidence type="ECO:0000313" key="2">
    <source>
        <dbReference type="EMBL" id="QCL82916.1"/>
    </source>
</evidence>
<dbReference type="SUPFAM" id="SSF47413">
    <property type="entry name" value="lambda repressor-like DNA-binding domains"/>
    <property type="match status" value="1"/>
</dbReference>
<organism evidence="2 3">
    <name type="scientific">Agrobacterium tumefaciens</name>
    <dbReference type="NCBI Taxonomy" id="358"/>
    <lineage>
        <taxon>Bacteria</taxon>
        <taxon>Pseudomonadati</taxon>
        <taxon>Pseudomonadota</taxon>
        <taxon>Alphaproteobacteria</taxon>
        <taxon>Hyphomicrobiales</taxon>
        <taxon>Rhizobiaceae</taxon>
        <taxon>Rhizobium/Agrobacterium group</taxon>
        <taxon>Agrobacterium</taxon>
        <taxon>Agrobacterium tumefaciens complex</taxon>
    </lineage>
</organism>
<gene>
    <name evidence="2" type="ORF">CFBP5877_27800</name>
</gene>
<dbReference type="GO" id="GO:0003677">
    <property type="term" value="F:DNA binding"/>
    <property type="evidence" value="ECO:0007669"/>
    <property type="project" value="InterPro"/>
</dbReference>
<evidence type="ECO:0000259" key="1">
    <source>
        <dbReference type="PROSITE" id="PS50943"/>
    </source>
</evidence>
<dbReference type="CDD" id="cd00093">
    <property type="entry name" value="HTH_XRE"/>
    <property type="match status" value="1"/>
</dbReference>
<sequence length="111" mass="12355">MTTKIKPPSRLRLEILELASEMRANDTLDEADFRKITMREFADAAPTAAPLTADDIRALREDAHMSQAVFAKYLNLTAGHLSQMERGLKRPTGPALALLNVIRRKGIEVVL</sequence>
<geneLocation type="plasmid" evidence="3">
    <name>patcfbp5877c</name>
</geneLocation>
<feature type="domain" description="HTH cro/C1-type" evidence="1">
    <location>
        <begin position="56"/>
        <end position="99"/>
    </location>
</feature>
<accession>A0AAE6BHH3</accession>
<reference evidence="2 3" key="1">
    <citation type="submission" date="2019-04" db="EMBL/GenBank/DDBJ databases">
        <title>Complete genome sequence of Agrobacterium tumefaciens CFBP5877.</title>
        <authorList>
            <person name="Huang Y.-Y."/>
            <person name="Chiang H.-Y."/>
            <person name="Chou L."/>
            <person name="Lai E.-M."/>
            <person name="Kuo C.-H."/>
        </authorList>
    </citation>
    <scope>NUCLEOTIDE SEQUENCE [LARGE SCALE GENOMIC DNA]</scope>
    <source>
        <strain evidence="2 3">CFBP5877</strain>
        <plasmid evidence="3">patcfbp5877c</plasmid>
    </source>
</reference>